<feature type="region of interest" description="Disordered" evidence="1">
    <location>
        <begin position="74"/>
        <end position="108"/>
    </location>
</feature>
<accession>A0A5B7GYX4</accession>
<proteinExistence type="predicted"/>
<evidence type="ECO:0000313" key="3">
    <source>
        <dbReference type="Proteomes" id="UP000324222"/>
    </source>
</evidence>
<organism evidence="2 3">
    <name type="scientific">Portunus trituberculatus</name>
    <name type="common">Swimming crab</name>
    <name type="synonym">Neptunus trituberculatus</name>
    <dbReference type="NCBI Taxonomy" id="210409"/>
    <lineage>
        <taxon>Eukaryota</taxon>
        <taxon>Metazoa</taxon>
        <taxon>Ecdysozoa</taxon>
        <taxon>Arthropoda</taxon>
        <taxon>Crustacea</taxon>
        <taxon>Multicrustacea</taxon>
        <taxon>Malacostraca</taxon>
        <taxon>Eumalacostraca</taxon>
        <taxon>Eucarida</taxon>
        <taxon>Decapoda</taxon>
        <taxon>Pleocyemata</taxon>
        <taxon>Brachyura</taxon>
        <taxon>Eubrachyura</taxon>
        <taxon>Portunoidea</taxon>
        <taxon>Portunidae</taxon>
        <taxon>Portuninae</taxon>
        <taxon>Portunus</taxon>
    </lineage>
</organism>
<reference evidence="2 3" key="1">
    <citation type="submission" date="2019-05" db="EMBL/GenBank/DDBJ databases">
        <title>Another draft genome of Portunus trituberculatus and its Hox gene families provides insights of decapod evolution.</title>
        <authorList>
            <person name="Jeong J.-H."/>
            <person name="Song I."/>
            <person name="Kim S."/>
            <person name="Choi T."/>
            <person name="Kim D."/>
            <person name="Ryu S."/>
            <person name="Kim W."/>
        </authorList>
    </citation>
    <scope>NUCLEOTIDE SEQUENCE [LARGE SCALE GENOMIC DNA]</scope>
    <source>
        <tissue evidence="2">Muscle</tissue>
    </source>
</reference>
<name>A0A5B7GYX4_PORTR</name>
<sequence length="293" mass="31601">MPRGPVMSTITVGAIEKLPEFVADMDESCLVGLDSLVQNAVCVDSRRMKMQVCEVADATVRACGRQAAVSSCGGDVADNTGTPHGRQAAASSDGCEVDGDTGEASSALSPHVVDLEVCNSTKLTPEQVVKLKKRLMEHKDVFNRGAQDLGCTSLVQPSNTADSQPVKQPHSSVLLAKREEMRLPLDLATGQPPEEELPQTAHELVVTLQQRMEVMRRQVVNNHCLAGQAMTHWYQLRAGDGQYAVGTAAGAVTYKLEIATSKQRHIVHIDRLWAVVEEGCLWGQQGPPSLPDK</sequence>
<evidence type="ECO:0000313" key="2">
    <source>
        <dbReference type="EMBL" id="MPC62789.1"/>
    </source>
</evidence>
<comment type="caution">
    <text evidence="2">The sequence shown here is derived from an EMBL/GenBank/DDBJ whole genome shotgun (WGS) entry which is preliminary data.</text>
</comment>
<keyword evidence="3" id="KW-1185">Reference proteome</keyword>
<dbReference type="AlphaFoldDB" id="A0A5B7GYX4"/>
<gene>
    <name evidence="2" type="ORF">E2C01_056878</name>
</gene>
<dbReference type="Proteomes" id="UP000324222">
    <property type="component" value="Unassembled WGS sequence"/>
</dbReference>
<protein>
    <submittedName>
        <fullName evidence="2">Uncharacterized protein</fullName>
    </submittedName>
</protein>
<dbReference type="EMBL" id="VSRR010020065">
    <property type="protein sequence ID" value="MPC62789.1"/>
    <property type="molecule type" value="Genomic_DNA"/>
</dbReference>
<dbReference type="OrthoDB" id="6379928at2759"/>
<evidence type="ECO:0000256" key="1">
    <source>
        <dbReference type="SAM" id="MobiDB-lite"/>
    </source>
</evidence>